<dbReference type="Pfam" id="PF20536">
    <property type="entry name" value="DUF6751"/>
    <property type="match status" value="1"/>
</dbReference>
<dbReference type="AlphaFoldDB" id="H3NPD0"/>
<dbReference type="STRING" id="883114.HMPREF9709_01191"/>
<gene>
    <name evidence="1" type="ORF">HMPREF9709_01191</name>
</gene>
<dbReference type="eggNOG" id="ENOG5033DRC">
    <property type="taxonomic scope" value="Bacteria"/>
</dbReference>
<dbReference type="RefSeq" id="WP_005398706.1">
    <property type="nucleotide sequence ID" value="NZ_JH601088.1"/>
</dbReference>
<organism evidence="1 2">
    <name type="scientific">Helcococcus kunzii ATCC 51366</name>
    <dbReference type="NCBI Taxonomy" id="883114"/>
    <lineage>
        <taxon>Bacteria</taxon>
        <taxon>Bacillati</taxon>
        <taxon>Bacillota</taxon>
        <taxon>Tissierellia</taxon>
        <taxon>Tissierellales</taxon>
        <taxon>Peptoniphilaceae</taxon>
        <taxon>Helcococcus</taxon>
    </lineage>
</organism>
<sequence length="132" mass="15261">MITESNITIYNKYLDKITRLDKWKKTQILNVHWEETKGINIIKSGMSNADSVKVFIPYLSIEDLVYIDPIQFNGKGFTIKPGDYIVKGLIEDEITSSSELEKQYKTAVKIKTVNNRNDSLIKDLWHFEVGCE</sequence>
<reference evidence="1 2" key="1">
    <citation type="submission" date="2012-01" db="EMBL/GenBank/DDBJ databases">
        <title>The Genome Sequence of Helcococcus kunzii ATCC 51366.</title>
        <authorList>
            <consortium name="The Broad Institute Genome Sequencing Platform"/>
            <person name="Earl A."/>
            <person name="Ward D."/>
            <person name="Feldgarden M."/>
            <person name="Gevers D."/>
            <person name="Huys G."/>
            <person name="Young S.K."/>
            <person name="Zeng Q."/>
            <person name="Gargeya S."/>
            <person name="Fitzgerald M."/>
            <person name="Haas B."/>
            <person name="Abouelleil A."/>
            <person name="Alvarado L."/>
            <person name="Arachchi H.M."/>
            <person name="Berlin A."/>
            <person name="Chapman S.B."/>
            <person name="Gearin G."/>
            <person name="Goldberg J."/>
            <person name="Griggs A."/>
            <person name="Gujja S."/>
            <person name="Hansen M."/>
            <person name="Heiman D."/>
            <person name="Howarth C."/>
            <person name="Larimer J."/>
            <person name="Lui A."/>
            <person name="MacDonald P.J.P."/>
            <person name="McCowen C."/>
            <person name="Montmayeur A."/>
            <person name="Murphy C."/>
            <person name="Neiman D."/>
            <person name="Pearson M."/>
            <person name="Priest M."/>
            <person name="Roberts A."/>
            <person name="Saif S."/>
            <person name="Shea T."/>
            <person name="Sisk P."/>
            <person name="Stolte C."/>
            <person name="Sykes S."/>
            <person name="Wortman J."/>
            <person name="Nusbaum C."/>
            <person name="Birren B."/>
        </authorList>
    </citation>
    <scope>NUCLEOTIDE SEQUENCE [LARGE SCALE GENOMIC DNA]</scope>
    <source>
        <strain evidence="1 2">ATCC 51366</strain>
    </source>
</reference>
<keyword evidence="2" id="KW-1185">Reference proteome</keyword>
<dbReference type="OrthoDB" id="1691090at2"/>
<dbReference type="Proteomes" id="UP000004191">
    <property type="component" value="Unassembled WGS sequence"/>
</dbReference>
<dbReference type="InterPro" id="IPR046639">
    <property type="entry name" value="DUF6751"/>
</dbReference>
<proteinExistence type="predicted"/>
<dbReference type="EMBL" id="AGEI01000023">
    <property type="protein sequence ID" value="EHR33443.1"/>
    <property type="molecule type" value="Genomic_DNA"/>
</dbReference>
<name>H3NPD0_9FIRM</name>
<accession>H3NPD0</accession>
<comment type="caution">
    <text evidence="1">The sequence shown here is derived from an EMBL/GenBank/DDBJ whole genome shotgun (WGS) entry which is preliminary data.</text>
</comment>
<protein>
    <submittedName>
        <fullName evidence="1">Uncharacterized protein</fullName>
    </submittedName>
</protein>
<evidence type="ECO:0000313" key="1">
    <source>
        <dbReference type="EMBL" id="EHR33443.1"/>
    </source>
</evidence>
<evidence type="ECO:0000313" key="2">
    <source>
        <dbReference type="Proteomes" id="UP000004191"/>
    </source>
</evidence>
<dbReference type="GeneID" id="96999825"/>
<dbReference type="HOGENOM" id="CLU_155094_0_0_9"/>